<reference evidence="1 2" key="1">
    <citation type="submission" date="2018-11" db="EMBL/GenBank/DDBJ databases">
        <authorList>
            <consortium name="Pathogen Informatics"/>
        </authorList>
    </citation>
    <scope>NUCLEOTIDE SEQUENCE [LARGE SCALE GENOMIC DNA]</scope>
    <source>
        <strain evidence="1 2">Egypt</strain>
    </source>
</reference>
<organism evidence="1 2">
    <name type="scientific">Echinostoma caproni</name>
    <dbReference type="NCBI Taxonomy" id="27848"/>
    <lineage>
        <taxon>Eukaryota</taxon>
        <taxon>Metazoa</taxon>
        <taxon>Spiralia</taxon>
        <taxon>Lophotrochozoa</taxon>
        <taxon>Platyhelminthes</taxon>
        <taxon>Trematoda</taxon>
        <taxon>Digenea</taxon>
        <taxon>Plagiorchiida</taxon>
        <taxon>Echinostomata</taxon>
        <taxon>Echinostomatoidea</taxon>
        <taxon>Echinostomatidae</taxon>
        <taxon>Echinostoma</taxon>
    </lineage>
</organism>
<gene>
    <name evidence="1" type="ORF">ECPE_LOCUS9370</name>
</gene>
<dbReference type="EMBL" id="UZAN01047317">
    <property type="protein sequence ID" value="VDP85245.1"/>
    <property type="molecule type" value="Genomic_DNA"/>
</dbReference>
<dbReference type="AlphaFoldDB" id="A0A3P8I7K8"/>
<accession>A0A3P8I7K8</accession>
<sequence length="51" mass="5660">MWCVVEGVDSAVAVEVALAVVVVGLHRCAYDKVAFRCLDAFKQQMRQNTEC</sequence>
<keyword evidence="2" id="KW-1185">Reference proteome</keyword>
<protein>
    <submittedName>
        <fullName evidence="1">Uncharacterized protein</fullName>
    </submittedName>
</protein>
<evidence type="ECO:0000313" key="2">
    <source>
        <dbReference type="Proteomes" id="UP000272942"/>
    </source>
</evidence>
<dbReference type="Proteomes" id="UP000272942">
    <property type="component" value="Unassembled WGS sequence"/>
</dbReference>
<proteinExistence type="predicted"/>
<evidence type="ECO:0000313" key="1">
    <source>
        <dbReference type="EMBL" id="VDP85245.1"/>
    </source>
</evidence>
<name>A0A3P8I7K8_9TREM</name>